<dbReference type="Gene3D" id="3.40.50.12500">
    <property type="match status" value="1"/>
</dbReference>
<comment type="similarity">
    <text evidence="1">Belongs to the HyuE racemase family.</text>
</comment>
<dbReference type="EMBL" id="WNDQ01000026">
    <property type="protein sequence ID" value="KAF1021100.1"/>
    <property type="molecule type" value="Genomic_DNA"/>
</dbReference>
<dbReference type="InterPro" id="IPR015942">
    <property type="entry name" value="Asp/Glu/hydantoin_racemase"/>
</dbReference>
<evidence type="ECO:0000256" key="1">
    <source>
        <dbReference type="ARBA" id="ARBA00038414"/>
    </source>
</evidence>
<dbReference type="Proteomes" id="UP000461670">
    <property type="component" value="Unassembled WGS sequence"/>
</dbReference>
<protein>
    <submittedName>
        <fullName evidence="2">Uncharacterized protein</fullName>
    </submittedName>
</protein>
<dbReference type="AlphaFoldDB" id="A0A7V8FNN8"/>
<reference evidence="3" key="1">
    <citation type="journal article" date="2020" name="MBio">
        <title>Horizontal gene transfer to a defensive symbiont with a reduced genome amongst a multipartite beetle microbiome.</title>
        <authorList>
            <person name="Waterworth S.C."/>
            <person name="Florez L.V."/>
            <person name="Rees E.R."/>
            <person name="Hertweck C."/>
            <person name="Kaltenpoth M."/>
            <person name="Kwan J.C."/>
        </authorList>
    </citation>
    <scope>NUCLEOTIDE SEQUENCE [LARGE SCALE GENOMIC DNA]</scope>
</reference>
<dbReference type="InterPro" id="IPR053714">
    <property type="entry name" value="Iso_Racemase_Enz_sf"/>
</dbReference>
<gene>
    <name evidence="2" type="ORF">GAK30_02124</name>
</gene>
<evidence type="ECO:0000313" key="3">
    <source>
        <dbReference type="Proteomes" id="UP000461670"/>
    </source>
</evidence>
<accession>A0A7V8FNN8</accession>
<proteinExistence type="inferred from homology"/>
<name>A0A7V8FNN8_9BURK</name>
<dbReference type="Pfam" id="PF01177">
    <property type="entry name" value="Asp_Glu_race"/>
    <property type="match status" value="1"/>
</dbReference>
<organism evidence="2 3">
    <name type="scientific">Paracidovorax wautersii</name>
    <dbReference type="NCBI Taxonomy" id="1177982"/>
    <lineage>
        <taxon>Bacteria</taxon>
        <taxon>Pseudomonadati</taxon>
        <taxon>Pseudomonadota</taxon>
        <taxon>Betaproteobacteria</taxon>
        <taxon>Burkholderiales</taxon>
        <taxon>Comamonadaceae</taxon>
        <taxon>Paracidovorax</taxon>
    </lineage>
</organism>
<sequence length="91" mass="9876">MQSMPPEFPPHIALRTALAEGALDALDRGDGATHDQLVAQAARRLREQGCTRIALAQFSLARARQACEEATGLPVYTTVHAAVDQLRRRLG</sequence>
<comment type="caution">
    <text evidence="2">The sequence shown here is derived from an EMBL/GenBank/DDBJ whole genome shotgun (WGS) entry which is preliminary data.</text>
</comment>
<evidence type="ECO:0000313" key="2">
    <source>
        <dbReference type="EMBL" id="KAF1021100.1"/>
    </source>
</evidence>